<feature type="transmembrane region" description="Helical" evidence="1">
    <location>
        <begin position="37"/>
        <end position="56"/>
    </location>
</feature>
<dbReference type="Proteomes" id="UP000094652">
    <property type="component" value="Chromosome"/>
</dbReference>
<feature type="transmembrane region" description="Helical" evidence="1">
    <location>
        <begin position="63"/>
        <end position="82"/>
    </location>
</feature>
<keyword evidence="3" id="KW-1185">Reference proteome</keyword>
<keyword evidence="1" id="KW-0472">Membrane</keyword>
<organism evidence="2 3">
    <name type="scientific">Clostridium taeniosporum</name>
    <dbReference type="NCBI Taxonomy" id="394958"/>
    <lineage>
        <taxon>Bacteria</taxon>
        <taxon>Bacillati</taxon>
        <taxon>Bacillota</taxon>
        <taxon>Clostridia</taxon>
        <taxon>Eubacteriales</taxon>
        <taxon>Clostridiaceae</taxon>
        <taxon>Clostridium</taxon>
    </lineage>
</organism>
<gene>
    <name evidence="2" type="ORF">BGI42_08870</name>
</gene>
<evidence type="ECO:0000313" key="3">
    <source>
        <dbReference type="Proteomes" id="UP000094652"/>
    </source>
</evidence>
<sequence>MLILLLIIITLLSTIYNYKKTTNKLNKQNKYFDKNNFLLLEIINTALYMLLIIFIIKFNPSKTLVFLAFVFFFIWYLIYISIRDKTLNNK</sequence>
<reference evidence="3" key="1">
    <citation type="submission" date="2016-09" db="EMBL/GenBank/DDBJ databases">
        <title>Genomics of Clostridium taeniosporum, an organism which forms endospores with ribbon-like appendages.</title>
        <authorList>
            <person name="Walker J.R."/>
        </authorList>
    </citation>
    <scope>NUCLEOTIDE SEQUENCE [LARGE SCALE GENOMIC DNA]</scope>
    <source>
        <strain evidence="3">1/k</strain>
    </source>
</reference>
<evidence type="ECO:0000256" key="1">
    <source>
        <dbReference type="SAM" id="Phobius"/>
    </source>
</evidence>
<dbReference type="AlphaFoldDB" id="A0A1D7XKH2"/>
<dbReference type="EMBL" id="CP017253">
    <property type="protein sequence ID" value="AOR23832.1"/>
    <property type="molecule type" value="Genomic_DNA"/>
</dbReference>
<name>A0A1D7XKH2_9CLOT</name>
<evidence type="ECO:0000313" key="2">
    <source>
        <dbReference type="EMBL" id="AOR23832.1"/>
    </source>
</evidence>
<accession>A0A1D7XKH2</accession>
<dbReference type="KEGG" id="ctae:BGI42_08870"/>
<keyword evidence="1" id="KW-1133">Transmembrane helix</keyword>
<protein>
    <submittedName>
        <fullName evidence="2">Uncharacterized protein</fullName>
    </submittedName>
</protein>
<dbReference type="STRING" id="394958.BGI42_08870"/>
<proteinExistence type="predicted"/>
<keyword evidence="1" id="KW-0812">Transmembrane</keyword>